<protein>
    <recommendedName>
        <fullName evidence="8">GPI-anchored wall transfer protein</fullName>
        <ecNumber evidence="8">2.3.-.-</ecNumber>
    </recommendedName>
</protein>
<name>I3EK57_NEMP3</name>
<gene>
    <name evidence="9" type="ORF">NEQG_00374</name>
</gene>
<evidence type="ECO:0000256" key="4">
    <source>
        <dbReference type="ARBA" id="ARBA00022502"/>
    </source>
</evidence>
<comment type="subcellular location">
    <subcellularLocation>
        <location evidence="8">Endoplasmic reticulum membrane</location>
        <topology evidence="8">Multi-pass membrane protein</topology>
    </subcellularLocation>
    <subcellularLocation>
        <location evidence="1">Membrane</location>
        <topology evidence="1">Multi-pass membrane protein</topology>
    </subcellularLocation>
</comment>
<dbReference type="FunCoup" id="I3EK57">
    <property type="interactions" value="40"/>
</dbReference>
<dbReference type="AlphaFoldDB" id="I3EK57"/>
<comment type="pathway">
    <text evidence="2 8">Glycolipid biosynthesis; glycosylphosphatidylinositol-anchor biosynthesis.</text>
</comment>
<feature type="transmembrane region" description="Helical" evidence="8">
    <location>
        <begin position="348"/>
        <end position="367"/>
    </location>
</feature>
<dbReference type="Proteomes" id="UP000002872">
    <property type="component" value="Unassembled WGS sequence"/>
</dbReference>
<evidence type="ECO:0000256" key="6">
    <source>
        <dbReference type="ARBA" id="ARBA00022989"/>
    </source>
</evidence>
<sequence length="409" mass="46266">MMADLAATLYSRTELLHSTSSSVYWLVILDYFQIKSFWVLLCGLSIIHYIITISSTPVFGQVLCAASVTLFFLKARKEKTFQANKIDTETPQLVINGLRYIVCSLVCISIFACDFSIYPLHKYKSKYFGISLMDFGVVAFMVNAGILSALSHRFRLKKSLYMICMGLVRLCVILSGYHADPTEYGLHLNFYFVYLLSENASLIFKHVNPMIASGLILALHEMAISRKSVVEYVFFGARDNLLSANKEGLISIMPYTAVLLLGKGVGNILLKKNQTNLSKLLKLVAVYTSLHIIHLLFIPVLEPSRRLCSISFISFCCAAIVFPMCLLYGLACVYTVSSIEFISGLSRLMNPLFLLSNLYVLIGNLIFDWQKYSRMQSHMCNIVYLFLTFGLPVYLYKKHTTLVEKKKVK</sequence>
<dbReference type="VEuPathDB" id="MicrosporidiaDB:NEQG_00374"/>
<dbReference type="OMA" id="NGLTHFM"/>
<dbReference type="GO" id="GO:0005789">
    <property type="term" value="C:endoplasmic reticulum membrane"/>
    <property type="evidence" value="ECO:0007669"/>
    <property type="project" value="UniProtKB-SubCell"/>
</dbReference>
<feature type="transmembrane region" description="Helical" evidence="8">
    <location>
        <begin position="312"/>
        <end position="336"/>
    </location>
</feature>
<feature type="transmembrane region" description="Helical" evidence="8">
    <location>
        <begin position="127"/>
        <end position="147"/>
    </location>
</feature>
<keyword evidence="6 8" id="KW-1133">Transmembrane helix</keyword>
<feature type="transmembrane region" description="Helical" evidence="8">
    <location>
        <begin position="46"/>
        <end position="73"/>
    </location>
</feature>
<dbReference type="GO" id="GO:0006506">
    <property type="term" value="P:GPI anchor biosynthetic process"/>
    <property type="evidence" value="ECO:0007669"/>
    <property type="project" value="UniProtKB-UniPathway"/>
</dbReference>
<keyword evidence="8" id="KW-0256">Endoplasmic reticulum</keyword>
<dbReference type="STRING" id="935791.I3EK57"/>
<keyword evidence="8" id="KW-0012">Acyltransferase</keyword>
<dbReference type="UniPathway" id="UPA00196"/>
<comment type="similarity">
    <text evidence="3 8">Belongs to the PIGW family.</text>
</comment>
<dbReference type="OrthoDB" id="15270at2759"/>
<feature type="transmembrane region" description="Helical" evidence="8">
    <location>
        <begin position="280"/>
        <end position="300"/>
    </location>
</feature>
<dbReference type="InterPro" id="IPR009447">
    <property type="entry name" value="PIGW/GWT1"/>
</dbReference>
<dbReference type="HOGENOM" id="CLU_020802_3_0_1"/>
<dbReference type="GO" id="GO:0032216">
    <property type="term" value="F:glucosaminyl-phosphatidylinositol O-acyltransferase activity"/>
    <property type="evidence" value="ECO:0007669"/>
    <property type="project" value="TreeGrafter"/>
</dbReference>
<dbReference type="InParanoid" id="I3EK57"/>
<evidence type="ECO:0000313" key="9">
    <source>
        <dbReference type="EMBL" id="EIJ89604.1"/>
    </source>
</evidence>
<keyword evidence="5 8" id="KW-0812">Transmembrane</keyword>
<evidence type="ECO:0000256" key="7">
    <source>
        <dbReference type="ARBA" id="ARBA00023136"/>
    </source>
</evidence>
<keyword evidence="8" id="KW-0808">Transferase</keyword>
<keyword evidence="10" id="KW-1185">Reference proteome</keyword>
<keyword evidence="7 8" id="KW-0472">Membrane</keyword>
<dbReference type="PANTHER" id="PTHR20661">
    <property type="entry name" value="PHOSPHATIDYLINOSITOL-GLYCAN BIOSYNTHESIS CLASS W PROTEIN"/>
    <property type="match status" value="1"/>
</dbReference>
<feature type="transmembrane region" description="Helical" evidence="8">
    <location>
        <begin position="93"/>
        <end position="121"/>
    </location>
</feature>
<feature type="transmembrane region" description="Helical" evidence="8">
    <location>
        <begin position="248"/>
        <end position="268"/>
    </location>
</feature>
<feature type="transmembrane region" description="Helical" evidence="8">
    <location>
        <begin position="379"/>
        <end position="396"/>
    </location>
</feature>
<evidence type="ECO:0000256" key="2">
    <source>
        <dbReference type="ARBA" id="ARBA00004687"/>
    </source>
</evidence>
<keyword evidence="4 8" id="KW-0337">GPI-anchor biosynthesis</keyword>
<proteinExistence type="inferred from homology"/>
<evidence type="ECO:0000256" key="5">
    <source>
        <dbReference type="ARBA" id="ARBA00022692"/>
    </source>
</evidence>
<reference evidence="9" key="1">
    <citation type="submission" date="2011-01" db="EMBL/GenBank/DDBJ databases">
        <title>The Genome Sequence of Nematocida parisii strain ERTm3.</title>
        <authorList>
            <consortium name="The Broad Institute Genome Sequencing Platform"/>
            <consortium name="The Broad Institute Genome Sequencing Center for Infectious Disease"/>
            <person name="Cuomo C."/>
            <person name="Troemel E."/>
            <person name="Young S.K."/>
            <person name="Zeng Q."/>
            <person name="Gargeya S."/>
            <person name="Fitzgerald M."/>
            <person name="Haas B."/>
            <person name="Abouelleil A."/>
            <person name="Alvarado L."/>
            <person name="Arachchi H.M."/>
            <person name="Berlin A."/>
            <person name="Chapman S.B."/>
            <person name="Gearin G."/>
            <person name="Goldberg J."/>
            <person name="Griggs A."/>
            <person name="Gujja S."/>
            <person name="Hansen M."/>
            <person name="Heiman D."/>
            <person name="Howarth C."/>
            <person name="Larimer J."/>
            <person name="Lui A."/>
            <person name="MacDonald P.J.P."/>
            <person name="McCowen C."/>
            <person name="Montmayeur A."/>
            <person name="Murphy C."/>
            <person name="Neiman D."/>
            <person name="Pearson M."/>
            <person name="Priest M."/>
            <person name="Roberts A."/>
            <person name="Saif S."/>
            <person name="Shea T."/>
            <person name="Sisk P."/>
            <person name="Stolte C."/>
            <person name="Sykes S."/>
            <person name="Wortman J."/>
            <person name="Nusbaum C."/>
            <person name="Birren B."/>
        </authorList>
    </citation>
    <scope>NUCLEOTIDE SEQUENCE</scope>
    <source>
        <strain evidence="9">ERTm3</strain>
    </source>
</reference>
<evidence type="ECO:0000256" key="8">
    <source>
        <dbReference type="RuleBase" id="RU280819"/>
    </source>
</evidence>
<organism evidence="9 10">
    <name type="scientific">Nematocida parisii (strain ERTm3)</name>
    <name type="common">Nematode killer fungus</name>
    <dbReference type="NCBI Taxonomy" id="935791"/>
    <lineage>
        <taxon>Eukaryota</taxon>
        <taxon>Fungi</taxon>
        <taxon>Fungi incertae sedis</taxon>
        <taxon>Microsporidia</taxon>
        <taxon>Nematocida</taxon>
    </lineage>
</organism>
<dbReference type="PANTHER" id="PTHR20661:SF0">
    <property type="entry name" value="PHOSPHATIDYLINOSITOL-GLYCAN BIOSYNTHESIS CLASS W PROTEIN"/>
    <property type="match status" value="1"/>
</dbReference>
<comment type="function">
    <text evidence="8">A acetyltransferase, which acetylates the inositol ring of phosphatidylinositol during biosynthesis of GPI-anchor.</text>
</comment>
<evidence type="ECO:0000256" key="3">
    <source>
        <dbReference type="ARBA" id="ARBA00007559"/>
    </source>
</evidence>
<evidence type="ECO:0000313" key="10">
    <source>
        <dbReference type="Proteomes" id="UP000002872"/>
    </source>
</evidence>
<evidence type="ECO:0000256" key="1">
    <source>
        <dbReference type="ARBA" id="ARBA00004141"/>
    </source>
</evidence>
<dbReference type="EC" id="2.3.-.-" evidence="8"/>
<dbReference type="EMBL" id="GL870876">
    <property type="protein sequence ID" value="EIJ89604.1"/>
    <property type="molecule type" value="Genomic_DNA"/>
</dbReference>
<accession>I3EK57</accession>
<dbReference type="GO" id="GO:0072659">
    <property type="term" value="P:protein localization to plasma membrane"/>
    <property type="evidence" value="ECO:0007669"/>
    <property type="project" value="TreeGrafter"/>
</dbReference>
<dbReference type="Pfam" id="PF06423">
    <property type="entry name" value="GWT1"/>
    <property type="match status" value="1"/>
</dbReference>
<feature type="transmembrane region" description="Helical" evidence="8">
    <location>
        <begin position="159"/>
        <end position="179"/>
    </location>
</feature>